<dbReference type="Proteomes" id="UP000596092">
    <property type="component" value="Chromosome"/>
</dbReference>
<feature type="domain" description="Aminoglycoside phosphotransferase" evidence="12">
    <location>
        <begin position="40"/>
        <end position="274"/>
    </location>
</feature>
<evidence type="ECO:0000256" key="7">
    <source>
        <dbReference type="ARBA" id="ARBA00022777"/>
    </source>
</evidence>
<dbReference type="Gene3D" id="1.20.1270.170">
    <property type="match status" value="1"/>
</dbReference>
<evidence type="ECO:0000313" key="13">
    <source>
        <dbReference type="EMBL" id="QQG66581.1"/>
    </source>
</evidence>
<organism evidence="13 14">
    <name type="scientific">Desulfobulbus oligotrophicus</name>
    <dbReference type="NCBI Taxonomy" id="1909699"/>
    <lineage>
        <taxon>Bacteria</taxon>
        <taxon>Pseudomonadati</taxon>
        <taxon>Thermodesulfobacteriota</taxon>
        <taxon>Desulfobulbia</taxon>
        <taxon>Desulfobulbales</taxon>
        <taxon>Desulfobulbaceae</taxon>
        <taxon>Desulfobulbus</taxon>
    </lineage>
</organism>
<keyword evidence="4 11" id="KW-0808">Transferase</keyword>
<keyword evidence="5 11" id="KW-0479">Metal-binding</keyword>
<keyword evidence="7 11" id="KW-0418">Kinase</keyword>
<dbReference type="InterPro" id="IPR032882">
    <property type="entry name" value="SrkA/RdoA"/>
</dbReference>
<comment type="catalytic activity">
    <reaction evidence="11">
        <text>L-seryl-[protein] + ATP = O-phospho-L-seryl-[protein] + ADP + H(+)</text>
        <dbReference type="Rhea" id="RHEA:17989"/>
        <dbReference type="Rhea" id="RHEA-COMP:9863"/>
        <dbReference type="Rhea" id="RHEA-COMP:11604"/>
        <dbReference type="ChEBI" id="CHEBI:15378"/>
        <dbReference type="ChEBI" id="CHEBI:29999"/>
        <dbReference type="ChEBI" id="CHEBI:30616"/>
        <dbReference type="ChEBI" id="CHEBI:83421"/>
        <dbReference type="ChEBI" id="CHEBI:456216"/>
        <dbReference type="EC" id="2.7.11.1"/>
    </reaction>
</comment>
<keyword evidence="14" id="KW-1185">Reference proteome</keyword>
<evidence type="ECO:0000256" key="1">
    <source>
        <dbReference type="ARBA" id="ARBA00022490"/>
    </source>
</evidence>
<dbReference type="GO" id="GO:0005524">
    <property type="term" value="F:ATP binding"/>
    <property type="evidence" value="ECO:0007669"/>
    <property type="project" value="UniProtKB-UniRule"/>
</dbReference>
<evidence type="ECO:0000256" key="5">
    <source>
        <dbReference type="ARBA" id="ARBA00022723"/>
    </source>
</evidence>
<dbReference type="EMBL" id="CP054140">
    <property type="protein sequence ID" value="QQG66581.1"/>
    <property type="molecule type" value="Genomic_DNA"/>
</dbReference>
<dbReference type="Gene3D" id="1.10.510.10">
    <property type="entry name" value="Transferase(Phosphotransferase) domain 1"/>
    <property type="match status" value="1"/>
</dbReference>
<protein>
    <recommendedName>
        <fullName evidence="11">Stress response kinase A</fullName>
        <ecNumber evidence="11">2.7.11.1</ecNumber>
    </recommendedName>
    <alternativeName>
        <fullName evidence="11">Serine/threonine-protein kinase SrkA</fullName>
    </alternativeName>
</protein>
<evidence type="ECO:0000256" key="6">
    <source>
        <dbReference type="ARBA" id="ARBA00022741"/>
    </source>
</evidence>
<keyword evidence="9 11" id="KW-0460">Magnesium</keyword>
<comment type="subcellular location">
    <subcellularLocation>
        <location evidence="11">Cytoplasm</location>
    </subcellularLocation>
</comment>
<reference evidence="13 14" key="1">
    <citation type="submission" date="2020-05" db="EMBL/GenBank/DDBJ databases">
        <title>Complete genome of Desulfobulbus oligotrophicus.</title>
        <authorList>
            <person name="Podar M."/>
        </authorList>
    </citation>
    <scope>NUCLEOTIDE SEQUENCE [LARGE SCALE GENOMIC DNA]</scope>
    <source>
        <strain evidence="13 14">Prop6</strain>
    </source>
</reference>
<dbReference type="Gene3D" id="3.30.200.70">
    <property type="match status" value="1"/>
</dbReference>
<evidence type="ECO:0000256" key="4">
    <source>
        <dbReference type="ARBA" id="ARBA00022679"/>
    </source>
</evidence>
<dbReference type="NCBIfam" id="NF008738">
    <property type="entry name" value="PRK11768.1"/>
    <property type="match status" value="1"/>
</dbReference>
<feature type="active site" evidence="11">
    <location>
        <position position="226"/>
    </location>
</feature>
<dbReference type="GO" id="GO:0005737">
    <property type="term" value="C:cytoplasm"/>
    <property type="evidence" value="ECO:0007669"/>
    <property type="project" value="UniProtKB-SubCell"/>
</dbReference>
<evidence type="ECO:0000256" key="9">
    <source>
        <dbReference type="ARBA" id="ARBA00022842"/>
    </source>
</evidence>
<dbReference type="InterPro" id="IPR002575">
    <property type="entry name" value="Aminoglycoside_PTrfase"/>
</dbReference>
<keyword evidence="10 11" id="KW-0346">Stress response</keyword>
<evidence type="ECO:0000256" key="3">
    <source>
        <dbReference type="ARBA" id="ARBA00022553"/>
    </source>
</evidence>
<dbReference type="GO" id="GO:0004674">
    <property type="term" value="F:protein serine/threonine kinase activity"/>
    <property type="evidence" value="ECO:0007669"/>
    <property type="project" value="UniProtKB-UniRule"/>
</dbReference>
<dbReference type="RefSeq" id="WP_199262861.1">
    <property type="nucleotide sequence ID" value="NZ_CP054140.1"/>
</dbReference>
<gene>
    <name evidence="11" type="primary">srkA</name>
    <name evidence="13" type="ORF">HP555_12230</name>
</gene>
<dbReference type="KEGG" id="dog:HP555_12230"/>
<sequence length="341" mass="38605">MAASPQSASAQSAFNGLTPERILQTVETSLNTTCTNLCRPYNSYINRVYEIETSDGVGLVVKFYRPGRWSQQAVQEEHDFLLELAAEEIPVIAPCALRQGGTLGVDDNLLYAVFPRKGGRGVDELNEEQWLAIGRLLGRVHMVGARSTAQHRNRMHPAVTTAAQVDYILASGLIPKDLKQAYQHISQQIIAVIEPLFADQAYSRIHGDCHRGNLIDRPGESLYLIDFDDMVLGPPVQDIWMLLPGPLEEGTVEIDLFIEGYETFRPFDRSSLRLIEPLRAMRFIHYTAWCALQVVEDGKTCVYPDFGSRQYWEDEIADLHDQWERIRSAIHAPDNRLEHAW</sequence>
<feature type="site" description="ATP" evidence="11">
    <location>
        <position position="43"/>
    </location>
</feature>
<keyword evidence="6 11" id="KW-0547">Nucleotide-binding</keyword>
<dbReference type="GO" id="GO:0000287">
    <property type="term" value="F:magnesium ion binding"/>
    <property type="evidence" value="ECO:0007669"/>
    <property type="project" value="UniProtKB-UniRule"/>
</dbReference>
<dbReference type="InterPro" id="IPR011009">
    <property type="entry name" value="Kinase-like_dom_sf"/>
</dbReference>
<comment type="subunit">
    <text evidence="11">Monomer.</text>
</comment>
<comment type="function">
    <text evidence="11">A protein kinase that phosphorylates Ser and Thr residues. Probably acts to suppress the effects of stress linked to accumulation of reactive oxygen species. Probably involved in the extracytoplasmic stress response.</text>
</comment>
<feature type="binding site" evidence="11">
    <location>
        <position position="213"/>
    </location>
    <ligand>
        <name>Mg(2+)</name>
        <dbReference type="ChEBI" id="CHEBI:18420"/>
    </ligand>
</feature>
<dbReference type="HAMAP" id="MF_01497">
    <property type="entry name" value="SrkA_kinase"/>
    <property type="match status" value="1"/>
</dbReference>
<comment type="catalytic activity">
    <reaction evidence="11">
        <text>L-threonyl-[protein] + ATP = O-phospho-L-threonyl-[protein] + ADP + H(+)</text>
        <dbReference type="Rhea" id="RHEA:46608"/>
        <dbReference type="Rhea" id="RHEA-COMP:11060"/>
        <dbReference type="Rhea" id="RHEA-COMP:11605"/>
        <dbReference type="ChEBI" id="CHEBI:15378"/>
        <dbReference type="ChEBI" id="CHEBI:30013"/>
        <dbReference type="ChEBI" id="CHEBI:30616"/>
        <dbReference type="ChEBI" id="CHEBI:61977"/>
        <dbReference type="ChEBI" id="CHEBI:456216"/>
        <dbReference type="EC" id="2.7.11.1"/>
    </reaction>
</comment>
<dbReference type="EC" id="2.7.11.1" evidence="11"/>
<evidence type="ECO:0000256" key="10">
    <source>
        <dbReference type="ARBA" id="ARBA00023016"/>
    </source>
</evidence>
<comment type="similarity">
    <text evidence="11">Belongs to the SrkA/RdoA protein kinase family.</text>
</comment>
<evidence type="ECO:0000259" key="12">
    <source>
        <dbReference type="Pfam" id="PF01636"/>
    </source>
</evidence>
<comment type="cofactor">
    <cofactor evidence="11">
        <name>Mg(2+)</name>
        <dbReference type="ChEBI" id="CHEBI:18420"/>
    </cofactor>
</comment>
<dbReference type="AlphaFoldDB" id="A0A7T5VEZ5"/>
<keyword evidence="3 11" id="KW-0597">Phosphoprotein</keyword>
<feature type="active site" description="Proton acceptor" evidence="11">
    <location>
        <position position="208"/>
    </location>
</feature>
<evidence type="ECO:0000313" key="14">
    <source>
        <dbReference type="Proteomes" id="UP000596092"/>
    </source>
</evidence>
<evidence type="ECO:0000256" key="11">
    <source>
        <dbReference type="HAMAP-Rule" id="MF_01497"/>
    </source>
</evidence>
<evidence type="ECO:0000256" key="8">
    <source>
        <dbReference type="ARBA" id="ARBA00022840"/>
    </source>
</evidence>
<proteinExistence type="inferred from homology"/>
<dbReference type="Pfam" id="PF01636">
    <property type="entry name" value="APH"/>
    <property type="match status" value="1"/>
</dbReference>
<accession>A0A7T5VEZ5</accession>
<dbReference type="PANTHER" id="PTHR39573">
    <property type="entry name" value="STRESS RESPONSE KINASE A"/>
    <property type="match status" value="1"/>
</dbReference>
<evidence type="ECO:0000256" key="2">
    <source>
        <dbReference type="ARBA" id="ARBA00022527"/>
    </source>
</evidence>
<feature type="binding site" evidence="11">
    <location>
        <position position="226"/>
    </location>
    <ligand>
        <name>Mg(2+)</name>
        <dbReference type="ChEBI" id="CHEBI:18420"/>
    </ligand>
</feature>
<dbReference type="SUPFAM" id="SSF56112">
    <property type="entry name" value="Protein kinase-like (PK-like)"/>
    <property type="match status" value="1"/>
</dbReference>
<name>A0A7T5VEZ5_9BACT</name>
<keyword evidence="1 11" id="KW-0963">Cytoplasm</keyword>
<keyword evidence="2 11" id="KW-0723">Serine/threonine-protein kinase</keyword>
<dbReference type="PANTHER" id="PTHR39573:SF1">
    <property type="entry name" value="STRESS RESPONSE KINASE A"/>
    <property type="match status" value="1"/>
</dbReference>
<keyword evidence="8 11" id="KW-0067">ATP-binding</keyword>